<dbReference type="AlphaFoldDB" id="A0A4Q8AIZ2"/>
<dbReference type="OrthoDB" id="3827359at2"/>
<name>A0A4Q8AIZ2_9MICO</name>
<evidence type="ECO:0000313" key="2">
    <source>
        <dbReference type="Proteomes" id="UP000291483"/>
    </source>
</evidence>
<organism evidence="1 2">
    <name type="scientific">Microterricola gilva</name>
    <dbReference type="NCBI Taxonomy" id="393267"/>
    <lineage>
        <taxon>Bacteria</taxon>
        <taxon>Bacillati</taxon>
        <taxon>Actinomycetota</taxon>
        <taxon>Actinomycetes</taxon>
        <taxon>Micrococcales</taxon>
        <taxon>Microbacteriaceae</taxon>
        <taxon>Microterricola</taxon>
    </lineage>
</organism>
<dbReference type="Proteomes" id="UP000291483">
    <property type="component" value="Unassembled WGS sequence"/>
</dbReference>
<dbReference type="RefSeq" id="WP_130504901.1">
    <property type="nucleotide sequence ID" value="NZ_SHLC01000001.1"/>
</dbReference>
<reference evidence="1 2" key="1">
    <citation type="submission" date="2019-02" db="EMBL/GenBank/DDBJ databases">
        <title>Sequencing the genomes of 1000 actinobacteria strains.</title>
        <authorList>
            <person name="Klenk H.-P."/>
        </authorList>
    </citation>
    <scope>NUCLEOTIDE SEQUENCE [LARGE SCALE GENOMIC DNA]</scope>
    <source>
        <strain evidence="1 2">DSM 18319</strain>
    </source>
</reference>
<proteinExistence type="predicted"/>
<sequence>MRWDSLFDDLEGQLEHELGAEEAQLAAEEERLRLGRLSLRARLSALAAGPEGAPGFAAADSAGVLRIELRSGALVTVRALTFGKDWFAGELVAAGLRRPQCVIPLSAISGVLLDRGAVERSLREQSSAPAHLAERIGLAFVLRDLCRRRAAVELDCGVNVSGAARVLHGTIDRVGRDHCDLAMHDVGVPRRSALVTGYRIVPFDQLMMVRVTV</sequence>
<keyword evidence="2" id="KW-1185">Reference proteome</keyword>
<gene>
    <name evidence="1" type="ORF">EV379_0689</name>
</gene>
<evidence type="ECO:0000313" key="1">
    <source>
        <dbReference type="EMBL" id="RZU64394.1"/>
    </source>
</evidence>
<dbReference type="EMBL" id="SHLC01000001">
    <property type="protein sequence ID" value="RZU64394.1"/>
    <property type="molecule type" value="Genomic_DNA"/>
</dbReference>
<protein>
    <submittedName>
        <fullName evidence="1">Uncharacterized protein</fullName>
    </submittedName>
</protein>
<accession>A0A4Q8AIZ2</accession>
<comment type="caution">
    <text evidence="1">The sequence shown here is derived from an EMBL/GenBank/DDBJ whole genome shotgun (WGS) entry which is preliminary data.</text>
</comment>